<reference evidence="3" key="1">
    <citation type="journal article" date="2020" name="Mitochondrial DNA Part B Resour">
        <title>The complete mitochondrial genome of fungal endosymbiont, Ophiocordycipitaceae sp., isolated from Ricania speculum (Hemiptera: Ricaniidae).</title>
        <authorList>
            <person name="Park J."/>
            <person name="Xi H."/>
            <person name="Park J."/>
            <person name="Lee W."/>
        </authorList>
    </citation>
    <scope>NUCLEOTIDE SEQUENCE</scope>
</reference>
<evidence type="ECO:0000256" key="2">
    <source>
        <dbReference type="ARBA" id="ARBA00023128"/>
    </source>
</evidence>
<proteinExistence type="predicted"/>
<dbReference type="GeneID" id="55760200"/>
<dbReference type="AlphaFoldDB" id="A0A6M8PB05"/>
<dbReference type="RefSeq" id="YP_009868570.1">
    <property type="nucleotide sequence ID" value="NC_049089.1"/>
</dbReference>
<organism evidence="3">
    <name type="scientific">Ophiocordycipitaceae sp</name>
    <dbReference type="NCBI Taxonomy" id="1907519"/>
    <lineage>
        <taxon>Eukaryota</taxon>
        <taxon>Fungi</taxon>
        <taxon>Dikarya</taxon>
        <taxon>Ascomycota</taxon>
        <taxon>Pezizomycotina</taxon>
        <taxon>Sordariomycetes</taxon>
        <taxon>Hypocreomycetidae</taxon>
        <taxon>Hypocreales</taxon>
        <taxon>Ophiocordycipitaceae</taxon>
    </lineage>
</organism>
<evidence type="ECO:0000256" key="1">
    <source>
        <dbReference type="ARBA" id="ARBA00004173"/>
    </source>
</evidence>
<sequence>MQDTLMTKEFSANQNWVHHGEESWVHYLVMVKPDKFMTEERLRFDKVSKRRKNPVYAKLQALKGKSLDLNKRAGILAEMRKVKRSDPFDPNFRRLKFIRYADDFLVLIALHEAHSIKSRIKDILKTKCGLDLNDDKTVINSMTEKWNFLGAEIQNPKIGKPLNRPRGYKQNNCECPDQKNHAKNEGCENDPTKGCLITLWAYDYNEPFTSGNNKLL</sequence>
<evidence type="ECO:0008006" key="4">
    <source>
        <dbReference type="Google" id="ProtNLM"/>
    </source>
</evidence>
<comment type="subcellular location">
    <subcellularLocation>
        <location evidence="1">Mitochondrion</location>
    </subcellularLocation>
</comment>
<geneLocation type="mitochondrion" evidence="3"/>
<accession>A0A6M8PB05</accession>
<dbReference type="InterPro" id="IPR043502">
    <property type="entry name" value="DNA/RNA_pol_sf"/>
</dbReference>
<dbReference type="SUPFAM" id="SSF56672">
    <property type="entry name" value="DNA/RNA polymerases"/>
    <property type="match status" value="1"/>
</dbReference>
<keyword evidence="2 3" id="KW-0496">Mitochondrion</keyword>
<name>A0A6M8PB05_9HYPO</name>
<evidence type="ECO:0000313" key="3">
    <source>
        <dbReference type="EMBL" id="QKG63773.1"/>
    </source>
</evidence>
<dbReference type="GO" id="GO:0005739">
    <property type="term" value="C:mitochondrion"/>
    <property type="evidence" value="ECO:0007669"/>
    <property type="project" value="UniProtKB-SubCell"/>
</dbReference>
<protein>
    <recommendedName>
        <fullName evidence="4">Reverse transcriptase domain-containing protein</fullName>
    </recommendedName>
</protein>
<dbReference type="EMBL" id="MT019333">
    <property type="protein sequence ID" value="QKG63773.1"/>
    <property type="molecule type" value="Genomic_DNA"/>
</dbReference>